<keyword evidence="2" id="KW-0812">Transmembrane</keyword>
<sequence>MNWNPLNRKNKDEEQSSAASAGAGQTASASTGSEKKGRPTPKRRDAENARLTPLAPKDRKAQRKAANARRRERENSEYEAMRTGDLRNMPKSEQLPWRVYIRDYVDARFNIGEYFMIVVVALLVVSLVASYVYPQASLVILVLMYVYLFAIIIDCWLMWRGLKKKLVEKFGERAVARGMRSGYYAWSRALQIRPWRLPKPRSKKHGVWPK</sequence>
<feature type="region of interest" description="Disordered" evidence="1">
    <location>
        <begin position="1"/>
        <end position="85"/>
    </location>
</feature>
<keyword evidence="2" id="KW-1133">Transmembrane helix</keyword>
<organism evidence="3 4">
    <name type="scientific">Alloscardovia macacae</name>
    <dbReference type="NCBI Taxonomy" id="1160091"/>
    <lineage>
        <taxon>Bacteria</taxon>
        <taxon>Bacillati</taxon>
        <taxon>Actinomycetota</taxon>
        <taxon>Actinomycetes</taxon>
        <taxon>Bifidobacteriales</taxon>
        <taxon>Bifidobacteriaceae</taxon>
        <taxon>Alloscardovia</taxon>
    </lineage>
</organism>
<dbReference type="STRING" id="1160091.B9T39_01030"/>
<reference evidence="3 4" key="1">
    <citation type="submission" date="2017-04" db="EMBL/GenBank/DDBJ databases">
        <title>Draft genome sequences of Alloscardovia macacae UMA81211 and UMA81212 isolated from the feces of a rhesus macaque (Macaca mulatta).</title>
        <authorList>
            <person name="Albert K."/>
            <person name="Sela D.A."/>
        </authorList>
    </citation>
    <scope>NUCLEOTIDE SEQUENCE [LARGE SCALE GENOMIC DNA]</scope>
    <source>
        <strain evidence="3 4">UMA81212</strain>
    </source>
</reference>
<dbReference type="EMBL" id="NEKC01000002">
    <property type="protein sequence ID" value="OTA29981.1"/>
    <property type="molecule type" value="Genomic_DNA"/>
</dbReference>
<feature type="compositionally biased region" description="Basic and acidic residues" evidence="1">
    <location>
        <begin position="69"/>
        <end position="85"/>
    </location>
</feature>
<comment type="caution">
    <text evidence="3">The sequence shown here is derived from an EMBL/GenBank/DDBJ whole genome shotgun (WGS) entry which is preliminary data.</text>
</comment>
<proteinExistence type="predicted"/>
<accession>A0A1Y2STA0</accession>
<evidence type="ECO:0000313" key="4">
    <source>
        <dbReference type="Proteomes" id="UP000243540"/>
    </source>
</evidence>
<dbReference type="InterPro" id="IPR021403">
    <property type="entry name" value="DUF3043"/>
</dbReference>
<feature type="compositionally biased region" description="Low complexity" evidence="1">
    <location>
        <begin position="16"/>
        <end position="32"/>
    </location>
</feature>
<feature type="compositionally biased region" description="Basic and acidic residues" evidence="1">
    <location>
        <begin position="33"/>
        <end position="48"/>
    </location>
</feature>
<gene>
    <name evidence="3" type="ORF">B9T39_01030</name>
</gene>
<feature type="transmembrane region" description="Helical" evidence="2">
    <location>
        <begin position="139"/>
        <end position="159"/>
    </location>
</feature>
<dbReference type="RefSeq" id="WP_086105976.1">
    <property type="nucleotide sequence ID" value="NZ_NEKB01000012.1"/>
</dbReference>
<dbReference type="Proteomes" id="UP000243540">
    <property type="component" value="Unassembled WGS sequence"/>
</dbReference>
<dbReference type="OrthoDB" id="5194448at2"/>
<evidence type="ECO:0000256" key="2">
    <source>
        <dbReference type="SAM" id="Phobius"/>
    </source>
</evidence>
<evidence type="ECO:0000256" key="1">
    <source>
        <dbReference type="SAM" id="MobiDB-lite"/>
    </source>
</evidence>
<dbReference type="Pfam" id="PF11241">
    <property type="entry name" value="DUF3043"/>
    <property type="match status" value="1"/>
</dbReference>
<keyword evidence="2" id="KW-0472">Membrane</keyword>
<evidence type="ECO:0000313" key="3">
    <source>
        <dbReference type="EMBL" id="OTA29981.1"/>
    </source>
</evidence>
<protein>
    <recommendedName>
        <fullName evidence="5">DUF3043 domain-containing protein</fullName>
    </recommendedName>
</protein>
<dbReference type="AlphaFoldDB" id="A0A1Y2STA0"/>
<feature type="transmembrane region" description="Helical" evidence="2">
    <location>
        <begin position="114"/>
        <end position="133"/>
    </location>
</feature>
<name>A0A1Y2STA0_9BIFI</name>
<evidence type="ECO:0008006" key="5">
    <source>
        <dbReference type="Google" id="ProtNLM"/>
    </source>
</evidence>